<evidence type="ECO:0000259" key="4">
    <source>
        <dbReference type="Pfam" id="PF00456"/>
    </source>
</evidence>
<comment type="cofactor">
    <cofactor evidence="1">
        <name>thiamine diphosphate</name>
        <dbReference type="ChEBI" id="CHEBI:58937"/>
    </cofactor>
</comment>
<dbReference type="PANTHER" id="PTHR47514">
    <property type="entry name" value="TRANSKETOLASE N-TERMINAL SECTION-RELATED"/>
    <property type="match status" value="1"/>
</dbReference>
<evidence type="ECO:0000256" key="1">
    <source>
        <dbReference type="ARBA" id="ARBA00001964"/>
    </source>
</evidence>
<comment type="similarity">
    <text evidence="2">Belongs to the transketolase family.</text>
</comment>
<organism evidence="5">
    <name type="scientific">marine metagenome</name>
    <dbReference type="NCBI Taxonomy" id="408172"/>
    <lineage>
        <taxon>unclassified sequences</taxon>
        <taxon>metagenomes</taxon>
        <taxon>ecological metagenomes</taxon>
    </lineage>
</organism>
<dbReference type="AlphaFoldDB" id="A0A382I697"/>
<evidence type="ECO:0000256" key="3">
    <source>
        <dbReference type="ARBA" id="ARBA00023052"/>
    </source>
</evidence>
<reference evidence="5" key="1">
    <citation type="submission" date="2018-05" db="EMBL/GenBank/DDBJ databases">
        <authorList>
            <person name="Lanie J.A."/>
            <person name="Ng W.-L."/>
            <person name="Kazmierczak K.M."/>
            <person name="Andrzejewski T.M."/>
            <person name="Davidsen T.M."/>
            <person name="Wayne K.J."/>
            <person name="Tettelin H."/>
            <person name="Glass J.I."/>
            <person name="Rusch D."/>
            <person name="Podicherti R."/>
            <person name="Tsui H.-C.T."/>
            <person name="Winkler M.E."/>
        </authorList>
    </citation>
    <scope>NUCLEOTIDE SEQUENCE</scope>
</reference>
<dbReference type="InterPro" id="IPR005474">
    <property type="entry name" value="Transketolase_N"/>
</dbReference>
<dbReference type="SUPFAM" id="SSF52518">
    <property type="entry name" value="Thiamin diphosphate-binding fold (THDP-binding)"/>
    <property type="match status" value="1"/>
</dbReference>
<dbReference type="Gene3D" id="3.40.50.970">
    <property type="match status" value="1"/>
</dbReference>
<name>A0A382I697_9ZZZZ</name>
<gene>
    <name evidence="5" type="ORF">METZ01_LOCUS247779</name>
</gene>
<feature type="domain" description="Transketolase N-terminal" evidence="4">
    <location>
        <begin position="16"/>
        <end position="244"/>
    </location>
</feature>
<accession>A0A382I697</accession>
<dbReference type="PANTHER" id="PTHR47514:SF1">
    <property type="entry name" value="TRANSKETOLASE N-TERMINAL SECTION-RELATED"/>
    <property type="match status" value="1"/>
</dbReference>
<keyword evidence="3" id="KW-0786">Thiamine pyrophosphate</keyword>
<dbReference type="InterPro" id="IPR029061">
    <property type="entry name" value="THDP-binding"/>
</dbReference>
<dbReference type="Pfam" id="PF00456">
    <property type="entry name" value="Transketolase_N"/>
    <property type="match status" value="1"/>
</dbReference>
<feature type="non-terminal residue" evidence="5">
    <location>
        <position position="245"/>
    </location>
</feature>
<dbReference type="EMBL" id="UINC01065353">
    <property type="protein sequence ID" value="SVB94925.1"/>
    <property type="molecule type" value="Genomic_DNA"/>
</dbReference>
<sequence length="245" mass="26183">MPTSRDFSPVDLRRTVLTMLHRARASHLGSNMSVIEMLMAMYSSVDCEAIRDQHDDRSRVLVSKGHCAAATYAVMAHQGILPLEALETFHLDGSLLTGHVNHGVHGVEHSTGSLGHGLSVAVGCAIGLRARGHGSTPVLALCGDGEIQEGSIWEALMLAGHHRLGSLVLLVDNNRISSIAATASVIDLNPLRRPFEGFDMDVREVDGHDVDQISSAISDLLMTPSPGVVICNTVKGKDVPFAENE</sequence>
<protein>
    <recommendedName>
        <fullName evidence="4">Transketolase N-terminal domain-containing protein</fullName>
    </recommendedName>
</protein>
<proteinExistence type="inferred from homology"/>
<evidence type="ECO:0000256" key="2">
    <source>
        <dbReference type="ARBA" id="ARBA00007131"/>
    </source>
</evidence>
<evidence type="ECO:0000313" key="5">
    <source>
        <dbReference type="EMBL" id="SVB94925.1"/>
    </source>
</evidence>